<dbReference type="InterPro" id="IPR003395">
    <property type="entry name" value="RecF/RecN/SMC_N"/>
</dbReference>
<evidence type="ECO:0000313" key="13">
    <source>
        <dbReference type="Proteomes" id="UP001241747"/>
    </source>
</evidence>
<comment type="similarity">
    <text evidence="2 9">Belongs to the RecF family.</text>
</comment>
<feature type="region of interest" description="Disordered" evidence="10">
    <location>
        <begin position="1"/>
        <end position="20"/>
    </location>
</feature>
<keyword evidence="5 9" id="KW-0235">DNA replication</keyword>
<evidence type="ECO:0000256" key="9">
    <source>
        <dbReference type="HAMAP-Rule" id="MF_00365"/>
    </source>
</evidence>
<dbReference type="Gene3D" id="1.20.1050.90">
    <property type="entry name" value="RecF/RecN/SMC, N-terminal domain"/>
    <property type="match status" value="1"/>
</dbReference>
<sequence length="397" mass="42341">MTGPSRAPAAHPRDSTPYPMPHARIRKLALTRFRSYVTAQLVVGEAPVVLTGPNGAGKTNVLEAISFLSPGRGLRRAQIADVGHLPAGSSQPEAWAVSALVDGALGEVRLGTGLETPEATHRRCRIDGEPVPSATAFLDHLKVIWLTPEMDGLFTGPPAERRRYLDRLVLAVDGGHGARVNALERALRARNRLLEENGAPRFLDAVEHELAELAVAVSAARLETVARLQAEIAAHRDDASPFPFAQIALDGALERLIAEMPALAAEDRYRAVLRDNRGRDRAAGRTLEGPHLTDLQVSHGLKGLPAARCSTGEQKSLLIGLTLSHARLVAAMQGLSPVLLLDDVVAYLDSDRRAGLFEALARLGAQVWMTGADPAAFAALEGAERFSVAPGRISPVA</sequence>
<dbReference type="SUPFAM" id="SSF52540">
    <property type="entry name" value="P-loop containing nucleoside triphosphate hydrolases"/>
    <property type="match status" value="1"/>
</dbReference>
<proteinExistence type="inferred from homology"/>
<dbReference type="InterPro" id="IPR042174">
    <property type="entry name" value="RecF_2"/>
</dbReference>
<keyword evidence="13" id="KW-1185">Reference proteome</keyword>
<dbReference type="PROSITE" id="PS00617">
    <property type="entry name" value="RECF_1"/>
    <property type="match status" value="1"/>
</dbReference>
<reference evidence="12 13" key="1">
    <citation type="submission" date="2023-07" db="EMBL/GenBank/DDBJ databases">
        <title>Genomic Encyclopedia of Type Strains, Phase IV (KMG-IV): sequencing the most valuable type-strain genomes for metagenomic binning, comparative biology and taxonomic classification.</title>
        <authorList>
            <person name="Goeker M."/>
        </authorList>
    </citation>
    <scope>NUCLEOTIDE SEQUENCE [LARGE SCALE GENOMIC DNA]</scope>
    <source>
        <strain evidence="12 13">DSM 3770</strain>
    </source>
</reference>
<dbReference type="InterPro" id="IPR027417">
    <property type="entry name" value="P-loop_NTPase"/>
</dbReference>
<keyword evidence="6 9" id="KW-0547">Nucleotide-binding</keyword>
<evidence type="ECO:0000256" key="5">
    <source>
        <dbReference type="ARBA" id="ARBA00022705"/>
    </source>
</evidence>
<evidence type="ECO:0000256" key="2">
    <source>
        <dbReference type="ARBA" id="ARBA00008016"/>
    </source>
</evidence>
<comment type="subcellular location">
    <subcellularLocation>
        <location evidence="1 9">Cytoplasm</location>
    </subcellularLocation>
</comment>
<protein>
    <recommendedName>
        <fullName evidence="3 9">DNA replication and repair protein RecF</fullName>
    </recommendedName>
</protein>
<accession>A0ABU0L9I4</accession>
<evidence type="ECO:0000256" key="3">
    <source>
        <dbReference type="ARBA" id="ARBA00020170"/>
    </source>
</evidence>
<organism evidence="12 13">
    <name type="scientific">Xanthobacter agilis</name>
    <dbReference type="NCBI Taxonomy" id="47492"/>
    <lineage>
        <taxon>Bacteria</taxon>
        <taxon>Pseudomonadati</taxon>
        <taxon>Pseudomonadota</taxon>
        <taxon>Alphaproteobacteria</taxon>
        <taxon>Hyphomicrobiales</taxon>
        <taxon>Xanthobacteraceae</taxon>
        <taxon>Xanthobacter</taxon>
    </lineage>
</organism>
<dbReference type="Gene3D" id="3.40.50.300">
    <property type="entry name" value="P-loop containing nucleotide triphosphate hydrolases"/>
    <property type="match status" value="1"/>
</dbReference>
<evidence type="ECO:0000256" key="4">
    <source>
        <dbReference type="ARBA" id="ARBA00022490"/>
    </source>
</evidence>
<dbReference type="PANTHER" id="PTHR32182">
    <property type="entry name" value="DNA REPLICATION AND REPAIR PROTEIN RECF"/>
    <property type="match status" value="1"/>
</dbReference>
<dbReference type="NCBIfam" id="TIGR00611">
    <property type="entry name" value="recf"/>
    <property type="match status" value="1"/>
</dbReference>
<evidence type="ECO:0000256" key="8">
    <source>
        <dbReference type="ARBA" id="ARBA00023125"/>
    </source>
</evidence>
<evidence type="ECO:0000256" key="1">
    <source>
        <dbReference type="ARBA" id="ARBA00004496"/>
    </source>
</evidence>
<keyword evidence="4 9" id="KW-0963">Cytoplasm</keyword>
<keyword evidence="9" id="KW-0742">SOS response</keyword>
<keyword evidence="7 9" id="KW-0067">ATP-binding</keyword>
<keyword evidence="9" id="KW-0227">DNA damage</keyword>
<comment type="function">
    <text evidence="9">The RecF protein is involved in DNA metabolism; it is required for DNA replication and normal SOS inducibility. RecF binds preferentially to single-stranded, linear DNA. It also seems to bind ATP.</text>
</comment>
<dbReference type="EMBL" id="JAUSVY010000001">
    <property type="protein sequence ID" value="MDQ0503798.1"/>
    <property type="molecule type" value="Genomic_DNA"/>
</dbReference>
<dbReference type="InterPro" id="IPR001238">
    <property type="entry name" value="DNA-binding_RecF"/>
</dbReference>
<evidence type="ECO:0000256" key="10">
    <source>
        <dbReference type="SAM" id="MobiDB-lite"/>
    </source>
</evidence>
<evidence type="ECO:0000259" key="11">
    <source>
        <dbReference type="Pfam" id="PF02463"/>
    </source>
</evidence>
<name>A0ABU0L9I4_XANAG</name>
<feature type="domain" description="RecF/RecN/SMC N-terminal" evidence="11">
    <location>
        <begin position="25"/>
        <end position="370"/>
    </location>
</feature>
<dbReference type="InterPro" id="IPR018078">
    <property type="entry name" value="DNA-binding_RecF_CS"/>
</dbReference>
<dbReference type="PANTHER" id="PTHR32182:SF0">
    <property type="entry name" value="DNA REPLICATION AND REPAIR PROTEIN RECF"/>
    <property type="match status" value="1"/>
</dbReference>
<dbReference type="Proteomes" id="UP001241747">
    <property type="component" value="Unassembled WGS sequence"/>
</dbReference>
<keyword evidence="8 9" id="KW-0238">DNA-binding</keyword>
<evidence type="ECO:0000256" key="7">
    <source>
        <dbReference type="ARBA" id="ARBA00022840"/>
    </source>
</evidence>
<dbReference type="Pfam" id="PF02463">
    <property type="entry name" value="SMC_N"/>
    <property type="match status" value="1"/>
</dbReference>
<dbReference type="HAMAP" id="MF_00365">
    <property type="entry name" value="RecF"/>
    <property type="match status" value="1"/>
</dbReference>
<keyword evidence="9" id="KW-0234">DNA repair</keyword>
<gene>
    <name evidence="9" type="primary">recF</name>
    <name evidence="12" type="ORF">QOZ94_000568</name>
</gene>
<evidence type="ECO:0000313" key="12">
    <source>
        <dbReference type="EMBL" id="MDQ0503798.1"/>
    </source>
</evidence>
<feature type="binding site" evidence="9">
    <location>
        <begin position="52"/>
        <end position="59"/>
    </location>
    <ligand>
        <name>ATP</name>
        <dbReference type="ChEBI" id="CHEBI:30616"/>
    </ligand>
</feature>
<comment type="caution">
    <text evidence="12">The sequence shown here is derived from an EMBL/GenBank/DDBJ whole genome shotgun (WGS) entry which is preliminary data.</text>
</comment>
<evidence type="ECO:0000256" key="6">
    <source>
        <dbReference type="ARBA" id="ARBA00022741"/>
    </source>
</evidence>